<dbReference type="Proteomes" id="UP000827872">
    <property type="component" value="Linkage Group LG03"/>
</dbReference>
<comment type="caution">
    <text evidence="1">The sequence shown here is derived from an EMBL/GenBank/DDBJ whole genome shotgun (WGS) entry which is preliminary data.</text>
</comment>
<evidence type="ECO:0000313" key="2">
    <source>
        <dbReference type="Proteomes" id="UP000827872"/>
    </source>
</evidence>
<dbReference type="EMBL" id="CM037616">
    <property type="protein sequence ID" value="KAH7991504.1"/>
    <property type="molecule type" value="Genomic_DNA"/>
</dbReference>
<protein>
    <submittedName>
        <fullName evidence="1">Uncharacterized protein</fullName>
    </submittedName>
</protein>
<accession>A0ACB8EG34</accession>
<sequence>MPSVVTNGSTSQATNTTLAPADATSTKSPLPGITAQPVSTINSATPTSSPSNTTAVPTREDITTVIPMATNGTHPSSTSGITARPLGNTALPMDNNTSAASTGTSTVASNSTSGKETLLPILPK</sequence>
<evidence type="ECO:0000313" key="1">
    <source>
        <dbReference type="EMBL" id="KAH7991504.1"/>
    </source>
</evidence>
<keyword evidence="2" id="KW-1185">Reference proteome</keyword>
<name>A0ACB8EG34_9SAUR</name>
<proteinExistence type="predicted"/>
<reference evidence="1" key="1">
    <citation type="submission" date="2021-08" db="EMBL/GenBank/DDBJ databases">
        <title>The first chromosome-level gecko genome reveals the dynamic sex chromosomes of Neotropical dwarf geckos (Sphaerodactylidae: Sphaerodactylus).</title>
        <authorList>
            <person name="Pinto B.J."/>
            <person name="Keating S.E."/>
            <person name="Gamble T."/>
        </authorList>
    </citation>
    <scope>NUCLEOTIDE SEQUENCE</scope>
    <source>
        <strain evidence="1">TG3544</strain>
    </source>
</reference>
<organism evidence="1 2">
    <name type="scientific">Sphaerodactylus townsendi</name>
    <dbReference type="NCBI Taxonomy" id="933632"/>
    <lineage>
        <taxon>Eukaryota</taxon>
        <taxon>Metazoa</taxon>
        <taxon>Chordata</taxon>
        <taxon>Craniata</taxon>
        <taxon>Vertebrata</taxon>
        <taxon>Euteleostomi</taxon>
        <taxon>Lepidosauria</taxon>
        <taxon>Squamata</taxon>
        <taxon>Bifurcata</taxon>
        <taxon>Gekkota</taxon>
        <taxon>Sphaerodactylidae</taxon>
        <taxon>Sphaerodactylus</taxon>
    </lineage>
</organism>
<gene>
    <name evidence="1" type="ORF">K3G42_006802</name>
</gene>